<dbReference type="SUPFAM" id="SSF144000">
    <property type="entry name" value="Oxysterol-binding protein-like"/>
    <property type="match status" value="1"/>
</dbReference>
<organism evidence="2">
    <name type="scientific">Auxenochlorella protothecoides</name>
    <name type="common">Green microalga</name>
    <name type="synonym">Chlorella protothecoides</name>
    <dbReference type="NCBI Taxonomy" id="3075"/>
    <lineage>
        <taxon>Eukaryota</taxon>
        <taxon>Viridiplantae</taxon>
        <taxon>Chlorophyta</taxon>
        <taxon>core chlorophytes</taxon>
        <taxon>Trebouxiophyceae</taxon>
        <taxon>Chlorellales</taxon>
        <taxon>Chlorellaceae</taxon>
        <taxon>Auxenochlorella</taxon>
    </lineage>
</organism>
<protein>
    <submittedName>
        <fullName evidence="2">Uncharacterized protein</fullName>
    </submittedName>
</protein>
<dbReference type="AlphaFoldDB" id="A0A1D1ZT36"/>
<dbReference type="EMBL" id="GDKF01008543">
    <property type="protein sequence ID" value="JAT70079.1"/>
    <property type="molecule type" value="Transcribed_RNA"/>
</dbReference>
<accession>A0A1D1ZT36</accession>
<sequence>MQGANGARPAGLSGAGNRKQSIHKKMDRHTSVASLLLKADLAPDPLERMLAISRVVITYTLDLLRAGQGMGETPVVILGQHIMSHRDLAEKHRGDAVVVMLQEICSYDPEARVTHIQGKARGPEVAELALQAVPSCAVRAARGALGTLGQVSAAPYVEVTLKGNGRVSLPRQDEVYTFTLPLLHLTEPLAEVCPLELAGNCTVTCSATGLTLTLKFRDEHSVKGSIVKRGSEARIAIFSGRWDGAVNVEVPDLGAGGTVSNARALAPAVVPWVNAAQPGPRRLTRLWSAILQSMYFMDVHQAAAFGKRAEALATDIVPLLKGSLLYEVAEGIKAGKKGEPTAIESAQPPSREPALPPAIRKAHADGRALVYQLHYSVQTMAD</sequence>
<evidence type="ECO:0000313" key="2">
    <source>
        <dbReference type="EMBL" id="JAT70079.1"/>
    </source>
</evidence>
<dbReference type="InterPro" id="IPR037239">
    <property type="entry name" value="OSBP_sf"/>
</dbReference>
<name>A0A1D1ZT36_AUXPR</name>
<evidence type="ECO:0000256" key="1">
    <source>
        <dbReference type="SAM" id="MobiDB-lite"/>
    </source>
</evidence>
<dbReference type="Gene3D" id="2.40.160.120">
    <property type="match status" value="1"/>
</dbReference>
<proteinExistence type="predicted"/>
<gene>
    <name evidence="2" type="ORF">g.9118</name>
</gene>
<feature type="region of interest" description="Disordered" evidence="1">
    <location>
        <begin position="1"/>
        <end position="25"/>
    </location>
</feature>
<reference evidence="2" key="1">
    <citation type="submission" date="2015-08" db="EMBL/GenBank/DDBJ databases">
        <authorList>
            <person name="Babu N.S."/>
            <person name="Beckwith C.J."/>
            <person name="Beseler K.G."/>
            <person name="Brison A."/>
            <person name="Carone J.V."/>
            <person name="Caskin T.P."/>
            <person name="Diamond M."/>
            <person name="Durham M.E."/>
            <person name="Foxe J.M."/>
            <person name="Go M."/>
            <person name="Henderson B.A."/>
            <person name="Jones I.B."/>
            <person name="McGettigan J.A."/>
            <person name="Micheletti S.J."/>
            <person name="Nasrallah M.E."/>
            <person name="Ortiz D."/>
            <person name="Piller C.R."/>
            <person name="Privatt S.R."/>
            <person name="Schneider S.L."/>
            <person name="Sharp S."/>
            <person name="Smith T.C."/>
            <person name="Stanton J.D."/>
            <person name="Ullery H.E."/>
            <person name="Wilson R.J."/>
            <person name="Serrano M.G."/>
            <person name="Buck G."/>
            <person name="Lee V."/>
            <person name="Wang Y."/>
            <person name="Carvalho R."/>
            <person name="Voegtly L."/>
            <person name="Shi R."/>
            <person name="Duckworth R."/>
            <person name="Johnson A."/>
            <person name="Loviza R."/>
            <person name="Walstead R."/>
            <person name="Shah Z."/>
            <person name="Kiflezghi M."/>
            <person name="Wade K."/>
            <person name="Ball S.L."/>
            <person name="Bradley K.W."/>
            <person name="Asai D.J."/>
            <person name="Bowman C.A."/>
            <person name="Russell D.A."/>
            <person name="Pope W.H."/>
            <person name="Jacobs-Sera D."/>
            <person name="Hendrix R.W."/>
            <person name="Hatfull G.F."/>
        </authorList>
    </citation>
    <scope>NUCLEOTIDE SEQUENCE</scope>
</reference>